<dbReference type="PANTHER" id="PTHR24321:SF8">
    <property type="entry name" value="ESTRADIOL 17-BETA-DEHYDROGENASE 8-RELATED"/>
    <property type="match status" value="1"/>
</dbReference>
<dbReference type="Proteomes" id="UP000253606">
    <property type="component" value="Chromosome"/>
</dbReference>
<dbReference type="PRINTS" id="PR00081">
    <property type="entry name" value="GDHRDH"/>
</dbReference>
<dbReference type="SMART" id="SM00822">
    <property type="entry name" value="PKS_KR"/>
    <property type="match status" value="1"/>
</dbReference>
<keyword evidence="3" id="KW-0520">NAD</keyword>
<dbReference type="Gene3D" id="3.40.50.720">
    <property type="entry name" value="NAD(P)-binding Rossmann-like Domain"/>
    <property type="match status" value="1"/>
</dbReference>
<evidence type="ECO:0000313" key="6">
    <source>
        <dbReference type="Proteomes" id="UP000253606"/>
    </source>
</evidence>
<dbReference type="Pfam" id="PF13561">
    <property type="entry name" value="adh_short_C2"/>
    <property type="match status" value="1"/>
</dbReference>
<dbReference type="RefSeq" id="WP_114205715.1">
    <property type="nucleotide sequence ID" value="NZ_CP030840.1"/>
</dbReference>
<dbReference type="FunFam" id="3.40.50.720:FF:000084">
    <property type="entry name" value="Short-chain dehydrogenase reductase"/>
    <property type="match status" value="1"/>
</dbReference>
<evidence type="ECO:0000259" key="4">
    <source>
        <dbReference type="SMART" id="SM00822"/>
    </source>
</evidence>
<dbReference type="PANTHER" id="PTHR24321">
    <property type="entry name" value="DEHYDROGENASES, SHORT CHAIN"/>
    <property type="match status" value="1"/>
</dbReference>
<gene>
    <name evidence="5" type="ORF">ACPOL_0622</name>
</gene>
<comment type="similarity">
    <text evidence="1">Belongs to the short-chain dehydrogenases/reductases (SDR) family.</text>
</comment>
<dbReference type="InterPro" id="IPR057326">
    <property type="entry name" value="KR_dom"/>
</dbReference>
<protein>
    <submittedName>
        <fullName evidence="5">3-oxoacyl-[acyl-carrier protein] reductase</fullName>
    </submittedName>
</protein>
<dbReference type="AlphaFoldDB" id="A0A2Z5FT45"/>
<name>A0A2Z5FT45_9BACT</name>
<dbReference type="OrthoDB" id="110471at2"/>
<evidence type="ECO:0000313" key="5">
    <source>
        <dbReference type="EMBL" id="AXC09993.1"/>
    </source>
</evidence>
<feature type="domain" description="Ketoreductase" evidence="4">
    <location>
        <begin position="6"/>
        <end position="182"/>
    </location>
</feature>
<organism evidence="5 6">
    <name type="scientific">Acidisarcina polymorpha</name>
    <dbReference type="NCBI Taxonomy" id="2211140"/>
    <lineage>
        <taxon>Bacteria</taxon>
        <taxon>Pseudomonadati</taxon>
        <taxon>Acidobacteriota</taxon>
        <taxon>Terriglobia</taxon>
        <taxon>Terriglobales</taxon>
        <taxon>Acidobacteriaceae</taxon>
        <taxon>Acidisarcina</taxon>
    </lineage>
</organism>
<dbReference type="EMBL" id="CP030840">
    <property type="protein sequence ID" value="AXC09993.1"/>
    <property type="molecule type" value="Genomic_DNA"/>
</dbReference>
<evidence type="ECO:0000256" key="3">
    <source>
        <dbReference type="ARBA" id="ARBA00023027"/>
    </source>
</evidence>
<dbReference type="InterPro" id="IPR002347">
    <property type="entry name" value="SDR_fam"/>
</dbReference>
<keyword evidence="6" id="KW-1185">Reference proteome</keyword>
<dbReference type="CDD" id="cd05233">
    <property type="entry name" value="SDR_c"/>
    <property type="match status" value="1"/>
</dbReference>
<dbReference type="InterPro" id="IPR036291">
    <property type="entry name" value="NAD(P)-bd_dom_sf"/>
</dbReference>
<sequence length="253" mass="26333">MQLIGKTAVVTGGGRGIGRAYCERLAADGANVVALDVEDTSAMIATLAKGGEHLAITCDVGAPEQIAAAAKQVLARLGRCDIFVNNAAILPVSELKTVTSELWQRVQAVNVEPLVLFAQAFVPAMAEAGWGRIVSTGSSVTLHPQTRDIAYMTSKGSIHALTRALANELGDLGITVNAIAPTVVKTEGFVARTPAGGPSAEDMMQRIVSQQTIKRACTPKDVANALAFLVSEDADFITGQILHVDGGRTRSGA</sequence>
<dbReference type="KEGG" id="abas:ACPOL_0622"/>
<keyword evidence="2" id="KW-0560">Oxidoreductase</keyword>
<reference evidence="5 6" key="1">
    <citation type="journal article" date="2018" name="Front. Microbiol.">
        <title>Hydrolytic Capabilities as a Key to Environmental Success: Chitinolytic and Cellulolytic Acidobacteria From Acidic Sub-arctic Soils and Boreal Peatlands.</title>
        <authorList>
            <person name="Belova S.E."/>
            <person name="Ravin N.V."/>
            <person name="Pankratov T.A."/>
            <person name="Rakitin A.L."/>
            <person name="Ivanova A.A."/>
            <person name="Beletsky A.V."/>
            <person name="Mardanov A.V."/>
            <person name="Sinninghe Damste J.S."/>
            <person name="Dedysh S.N."/>
        </authorList>
    </citation>
    <scope>NUCLEOTIDE SEQUENCE [LARGE SCALE GENOMIC DNA]</scope>
    <source>
        <strain evidence="5 6">SBC82</strain>
    </source>
</reference>
<dbReference type="PRINTS" id="PR00080">
    <property type="entry name" value="SDRFAMILY"/>
</dbReference>
<evidence type="ECO:0000256" key="2">
    <source>
        <dbReference type="ARBA" id="ARBA00023002"/>
    </source>
</evidence>
<evidence type="ECO:0000256" key="1">
    <source>
        <dbReference type="ARBA" id="ARBA00006484"/>
    </source>
</evidence>
<dbReference type="SUPFAM" id="SSF51735">
    <property type="entry name" value="NAD(P)-binding Rossmann-fold domains"/>
    <property type="match status" value="1"/>
</dbReference>
<accession>A0A2Z5FT45</accession>
<dbReference type="GO" id="GO:0016491">
    <property type="term" value="F:oxidoreductase activity"/>
    <property type="evidence" value="ECO:0007669"/>
    <property type="project" value="UniProtKB-KW"/>
</dbReference>
<proteinExistence type="inferred from homology"/>